<name>A0A6B2HB73_9BACT</name>
<dbReference type="Proteomes" id="UP000478546">
    <property type="component" value="Unassembled WGS sequence"/>
</dbReference>
<evidence type="ECO:0000313" key="2">
    <source>
        <dbReference type="Proteomes" id="UP000478546"/>
    </source>
</evidence>
<dbReference type="AlphaFoldDB" id="A0A6B2HB73"/>
<gene>
    <name evidence="1" type="ORF">GWO68_14345</name>
</gene>
<keyword evidence="2" id="KW-1185">Reference proteome</keyword>
<proteinExistence type="predicted"/>
<comment type="caution">
    <text evidence="1">The sequence shown here is derived from an EMBL/GenBank/DDBJ whole genome shotgun (WGS) entry which is preliminary data.</text>
</comment>
<dbReference type="EMBL" id="JAAEAA010000020">
    <property type="protein sequence ID" value="NDK57102.1"/>
    <property type="molecule type" value="Genomic_DNA"/>
</dbReference>
<evidence type="ECO:0000313" key="1">
    <source>
        <dbReference type="EMBL" id="NDK57102.1"/>
    </source>
</evidence>
<sequence>MSIVVAIVGCRKQTDIPDSSSDSQNYQFTIMDTVKGEQLLNQCSRSTPENINSIWELDKVHVEILDKNFDKVKEVTSSGCCDSGERITNLDEYVYQLVGVKIGNKSYIYINSFRREYAESLRRDQAKSKDSPVIVCDGGKSFWGILFDIEELKFSMLSINGSA</sequence>
<organism evidence="1 2">
    <name type="scientific">Pontibacter fetidus</name>
    <dbReference type="NCBI Taxonomy" id="2700082"/>
    <lineage>
        <taxon>Bacteria</taxon>
        <taxon>Pseudomonadati</taxon>
        <taxon>Bacteroidota</taxon>
        <taxon>Cytophagia</taxon>
        <taxon>Cytophagales</taxon>
        <taxon>Hymenobacteraceae</taxon>
        <taxon>Pontibacter</taxon>
    </lineage>
</organism>
<reference evidence="1 2" key="1">
    <citation type="submission" date="2020-01" db="EMBL/GenBank/DDBJ databases">
        <authorList>
            <person name="Kim M.K."/>
        </authorList>
    </citation>
    <scope>NUCLEOTIDE SEQUENCE [LARGE SCALE GENOMIC DNA]</scope>
    <source>
        <strain evidence="1 2">BT213</strain>
    </source>
</reference>
<accession>A0A6B2HB73</accession>
<protein>
    <submittedName>
        <fullName evidence="1">Uncharacterized protein</fullName>
    </submittedName>
</protein>